<dbReference type="PANTHER" id="PTHR11955">
    <property type="entry name" value="FATTY ACID BINDING PROTEIN"/>
    <property type="match status" value="1"/>
</dbReference>
<proteinExistence type="inferred from homology"/>
<evidence type="ECO:0000313" key="5">
    <source>
        <dbReference type="EMBL" id="KAK3603279.1"/>
    </source>
</evidence>
<evidence type="ECO:0000313" key="6">
    <source>
        <dbReference type="Proteomes" id="UP001195483"/>
    </source>
</evidence>
<dbReference type="CDD" id="cd00742">
    <property type="entry name" value="FABP"/>
    <property type="match status" value="1"/>
</dbReference>
<name>A0AAE0T3X4_9BIVA</name>
<dbReference type="InterPro" id="IPR000566">
    <property type="entry name" value="Lipocln_cytosolic_FA-bd_dom"/>
</dbReference>
<protein>
    <recommendedName>
        <fullName evidence="4">Cytosolic fatty-acid binding proteins domain-containing protein</fullName>
    </recommendedName>
</protein>
<dbReference type="Proteomes" id="UP001195483">
    <property type="component" value="Unassembled WGS sequence"/>
</dbReference>
<comment type="caution">
    <text evidence="5">The sequence shown here is derived from an EMBL/GenBank/DDBJ whole genome shotgun (WGS) entry which is preliminary data.</text>
</comment>
<accession>A0AAE0T3X4</accession>
<reference evidence="5" key="3">
    <citation type="submission" date="2023-05" db="EMBL/GenBank/DDBJ databases">
        <authorList>
            <person name="Smith C.H."/>
        </authorList>
    </citation>
    <scope>NUCLEOTIDE SEQUENCE</scope>
    <source>
        <strain evidence="5">CHS0354</strain>
        <tissue evidence="5">Mantle</tissue>
    </source>
</reference>
<dbReference type="Gene3D" id="2.40.128.20">
    <property type="match status" value="1"/>
</dbReference>
<keyword evidence="3" id="KW-0813">Transport</keyword>
<dbReference type="EMBL" id="JAEAOA010000519">
    <property type="protein sequence ID" value="KAK3603279.1"/>
    <property type="molecule type" value="Genomic_DNA"/>
</dbReference>
<evidence type="ECO:0000259" key="4">
    <source>
        <dbReference type="PROSITE" id="PS00214"/>
    </source>
</evidence>
<gene>
    <name evidence="5" type="ORF">CHS0354_007611</name>
</gene>
<dbReference type="AlphaFoldDB" id="A0AAE0T3X4"/>
<dbReference type="InterPro" id="IPR000463">
    <property type="entry name" value="Fatty_acid-bd"/>
</dbReference>
<dbReference type="FunFam" id="2.40.128.20:FF:000001">
    <property type="entry name" value="Fatty acid-binding protein, adipocyte"/>
    <property type="match status" value="1"/>
</dbReference>
<dbReference type="SUPFAM" id="SSF50814">
    <property type="entry name" value="Lipocalins"/>
    <property type="match status" value="1"/>
</dbReference>
<dbReference type="Pfam" id="PF00061">
    <property type="entry name" value="Lipocalin"/>
    <property type="match status" value="1"/>
</dbReference>
<evidence type="ECO:0000256" key="1">
    <source>
        <dbReference type="ARBA" id="ARBA00008390"/>
    </source>
</evidence>
<evidence type="ECO:0000256" key="2">
    <source>
        <dbReference type="ARBA" id="ARBA00023121"/>
    </source>
</evidence>
<dbReference type="PRINTS" id="PR00178">
    <property type="entry name" value="FATTYACIDBP"/>
</dbReference>
<sequence>MADFAIGTWNLEETENFDAYMRALGVGLVTRKLANMTKPVTEISILGDQWTIKTITPIKTVEATFKLGTEFDEVTLDGRKVKTTVTLEGQKLTCYQKGDPDSILVREFIDNKMILWLTAKGVTCKRIYKRKEE</sequence>
<comment type="similarity">
    <text evidence="1 3">Belongs to the calycin superfamily. Fatty-acid binding protein (FABP) family.</text>
</comment>
<feature type="domain" description="Cytosolic fatty-acid binding proteins" evidence="4">
    <location>
        <begin position="7"/>
        <end position="24"/>
    </location>
</feature>
<reference evidence="5" key="1">
    <citation type="journal article" date="2021" name="Genome Biol. Evol.">
        <title>A High-Quality Reference Genome for a Parasitic Bivalve with Doubly Uniparental Inheritance (Bivalvia: Unionida).</title>
        <authorList>
            <person name="Smith C.H."/>
        </authorList>
    </citation>
    <scope>NUCLEOTIDE SEQUENCE</scope>
    <source>
        <strain evidence="5">CHS0354</strain>
    </source>
</reference>
<dbReference type="GO" id="GO:0008289">
    <property type="term" value="F:lipid binding"/>
    <property type="evidence" value="ECO:0007669"/>
    <property type="project" value="UniProtKB-KW"/>
</dbReference>
<reference evidence="5" key="2">
    <citation type="journal article" date="2021" name="Genome Biol. Evol.">
        <title>Developing a high-quality reference genome for a parasitic bivalve with doubly uniparental inheritance (Bivalvia: Unionida).</title>
        <authorList>
            <person name="Smith C.H."/>
        </authorList>
    </citation>
    <scope>NUCLEOTIDE SEQUENCE</scope>
    <source>
        <strain evidence="5">CHS0354</strain>
        <tissue evidence="5">Mantle</tissue>
    </source>
</reference>
<keyword evidence="2" id="KW-0446">Lipid-binding</keyword>
<dbReference type="PROSITE" id="PS00214">
    <property type="entry name" value="FABP"/>
    <property type="match status" value="1"/>
</dbReference>
<keyword evidence="6" id="KW-1185">Reference proteome</keyword>
<dbReference type="InterPro" id="IPR031259">
    <property type="entry name" value="ILBP"/>
</dbReference>
<dbReference type="InterPro" id="IPR012674">
    <property type="entry name" value="Calycin"/>
</dbReference>
<organism evidence="5 6">
    <name type="scientific">Potamilus streckersoni</name>
    <dbReference type="NCBI Taxonomy" id="2493646"/>
    <lineage>
        <taxon>Eukaryota</taxon>
        <taxon>Metazoa</taxon>
        <taxon>Spiralia</taxon>
        <taxon>Lophotrochozoa</taxon>
        <taxon>Mollusca</taxon>
        <taxon>Bivalvia</taxon>
        <taxon>Autobranchia</taxon>
        <taxon>Heteroconchia</taxon>
        <taxon>Palaeoheterodonta</taxon>
        <taxon>Unionida</taxon>
        <taxon>Unionoidea</taxon>
        <taxon>Unionidae</taxon>
        <taxon>Ambleminae</taxon>
        <taxon>Lampsilini</taxon>
        <taxon>Potamilus</taxon>
    </lineage>
</organism>
<evidence type="ECO:0000256" key="3">
    <source>
        <dbReference type="RuleBase" id="RU003696"/>
    </source>
</evidence>